<protein>
    <submittedName>
        <fullName evidence="3">Uncharacterized protein</fullName>
    </submittedName>
</protein>
<evidence type="ECO:0000313" key="3">
    <source>
        <dbReference type="EMBL" id="KAG0143373.1"/>
    </source>
</evidence>
<keyword evidence="1" id="KW-0175">Coiled coil</keyword>
<accession>A0A9P6NG43</accession>
<dbReference type="OrthoDB" id="2505972at2759"/>
<evidence type="ECO:0000256" key="2">
    <source>
        <dbReference type="SAM" id="MobiDB-lite"/>
    </source>
</evidence>
<dbReference type="EMBL" id="MU167321">
    <property type="protein sequence ID" value="KAG0143373.1"/>
    <property type="molecule type" value="Genomic_DNA"/>
</dbReference>
<gene>
    <name evidence="3" type="ORF">CROQUDRAFT_109262</name>
</gene>
<evidence type="ECO:0000256" key="1">
    <source>
        <dbReference type="SAM" id="Coils"/>
    </source>
</evidence>
<reference evidence="3" key="1">
    <citation type="submission" date="2013-11" db="EMBL/GenBank/DDBJ databases">
        <title>Genome sequence of the fusiform rust pathogen reveals effectors for host alternation and coevolution with pine.</title>
        <authorList>
            <consortium name="DOE Joint Genome Institute"/>
            <person name="Smith K."/>
            <person name="Pendleton A."/>
            <person name="Kubisiak T."/>
            <person name="Anderson C."/>
            <person name="Salamov A."/>
            <person name="Aerts A."/>
            <person name="Riley R."/>
            <person name="Clum A."/>
            <person name="Lindquist E."/>
            <person name="Ence D."/>
            <person name="Campbell M."/>
            <person name="Kronenberg Z."/>
            <person name="Feau N."/>
            <person name="Dhillon B."/>
            <person name="Hamelin R."/>
            <person name="Burleigh J."/>
            <person name="Smith J."/>
            <person name="Yandell M."/>
            <person name="Nelson C."/>
            <person name="Grigoriev I."/>
            <person name="Davis J."/>
        </authorList>
    </citation>
    <scope>NUCLEOTIDE SEQUENCE</scope>
    <source>
        <strain evidence="3">G11</strain>
    </source>
</reference>
<proteinExistence type="predicted"/>
<feature type="compositionally biased region" description="Acidic residues" evidence="2">
    <location>
        <begin position="383"/>
        <end position="397"/>
    </location>
</feature>
<evidence type="ECO:0000313" key="4">
    <source>
        <dbReference type="Proteomes" id="UP000886653"/>
    </source>
</evidence>
<comment type="caution">
    <text evidence="3">The sequence shown here is derived from an EMBL/GenBank/DDBJ whole genome shotgun (WGS) entry which is preliminary data.</text>
</comment>
<dbReference type="Proteomes" id="UP000886653">
    <property type="component" value="Unassembled WGS sequence"/>
</dbReference>
<feature type="region of interest" description="Disordered" evidence="2">
    <location>
        <begin position="333"/>
        <end position="414"/>
    </location>
</feature>
<keyword evidence="4" id="KW-1185">Reference proteome</keyword>
<dbReference type="AlphaFoldDB" id="A0A9P6NG43"/>
<feature type="compositionally biased region" description="Acidic residues" evidence="2">
    <location>
        <begin position="340"/>
        <end position="354"/>
    </location>
</feature>
<organism evidence="3 4">
    <name type="scientific">Cronartium quercuum f. sp. fusiforme G11</name>
    <dbReference type="NCBI Taxonomy" id="708437"/>
    <lineage>
        <taxon>Eukaryota</taxon>
        <taxon>Fungi</taxon>
        <taxon>Dikarya</taxon>
        <taxon>Basidiomycota</taxon>
        <taxon>Pucciniomycotina</taxon>
        <taxon>Pucciniomycetes</taxon>
        <taxon>Pucciniales</taxon>
        <taxon>Coleosporiaceae</taxon>
        <taxon>Cronartium</taxon>
    </lineage>
</organism>
<name>A0A9P6NG43_9BASI</name>
<sequence>MIMKETPEGFKMTKEALYCFIRLMWGMVEVGAVPPPPDLNNIREFTSAFSNNDQINNVFESSTARDLVPHHEILTLQGFTVGRRKMGRYIINIQDALRIFRRVAIGGAFAYMNIKKAYIENFDLLEGAYNHYVHYVMVEKYKKEAKEQGKNVKDEERKVIQRARQRLRNARIKFATNQGYKQRYLDLISLIDAHSDDEYSETHQCYIVKTLEYHSTNANAFFEHLTQEMVKNDRLEGRRPQGQIRCRPKKPIISTIGRPPRNMPLDFYDPVWFNDLSDAQKSWVADAYRVALLPNAKLSFCPVSANDERLGDRAFNQKYWDTNSRAYNLSHVLGNKNNEEVDNEDDPNDSDYGESIDVGDTSGHEDKDDDEEEFLDENKLEADVDGDTEMFEEEDDARDAWQDALQPFEWNKWQ</sequence>
<feature type="coiled-coil region" evidence="1">
    <location>
        <begin position="138"/>
        <end position="173"/>
    </location>
</feature>